<dbReference type="InterPro" id="IPR050765">
    <property type="entry name" value="Riboflavin_Biosynth_HTPR"/>
</dbReference>
<evidence type="ECO:0000256" key="1">
    <source>
        <dbReference type="ARBA" id="ARBA00005104"/>
    </source>
</evidence>
<comment type="caution">
    <text evidence="5">The sequence shown here is derived from an EMBL/GenBank/DDBJ whole genome shotgun (WGS) entry which is preliminary data.</text>
</comment>
<evidence type="ECO:0000256" key="2">
    <source>
        <dbReference type="ARBA" id="ARBA00022857"/>
    </source>
</evidence>
<dbReference type="GO" id="GO:0008703">
    <property type="term" value="F:5-amino-6-(5-phosphoribosylamino)uracil reductase activity"/>
    <property type="evidence" value="ECO:0007669"/>
    <property type="project" value="InterPro"/>
</dbReference>
<dbReference type="InterPro" id="IPR024072">
    <property type="entry name" value="DHFR-like_dom_sf"/>
</dbReference>
<dbReference type="EMBL" id="DSRU01000110">
    <property type="protein sequence ID" value="HFM97773.1"/>
    <property type="molecule type" value="Genomic_DNA"/>
</dbReference>
<dbReference type="PANTHER" id="PTHR38011:SF7">
    <property type="entry name" value="2,5-DIAMINO-6-RIBOSYLAMINO-4(3H)-PYRIMIDINONE 5'-PHOSPHATE REDUCTASE"/>
    <property type="match status" value="1"/>
</dbReference>
<accession>A0A7C3PDV4</accession>
<feature type="domain" description="Bacterial bifunctional deaminase-reductase C-terminal" evidence="4">
    <location>
        <begin position="6"/>
        <end position="214"/>
    </location>
</feature>
<proteinExistence type="predicted"/>
<dbReference type="Pfam" id="PF01872">
    <property type="entry name" value="RibD_C"/>
    <property type="match status" value="1"/>
</dbReference>
<gene>
    <name evidence="5" type="ORF">ENR64_08380</name>
</gene>
<reference evidence="5" key="1">
    <citation type="journal article" date="2020" name="mSystems">
        <title>Genome- and Community-Level Interaction Insights into Carbon Utilization and Element Cycling Functions of Hydrothermarchaeota in Hydrothermal Sediment.</title>
        <authorList>
            <person name="Zhou Z."/>
            <person name="Liu Y."/>
            <person name="Xu W."/>
            <person name="Pan J."/>
            <person name="Luo Z.H."/>
            <person name="Li M."/>
        </authorList>
    </citation>
    <scope>NUCLEOTIDE SEQUENCE [LARGE SCALE GENOMIC DNA]</scope>
    <source>
        <strain evidence="5">SpSt-418</strain>
    </source>
</reference>
<dbReference type="AlphaFoldDB" id="A0A7C3PDV4"/>
<dbReference type="InterPro" id="IPR002734">
    <property type="entry name" value="RibDG_C"/>
</dbReference>
<name>A0A7C3PDV4_9CYAN</name>
<keyword evidence="2" id="KW-0521">NADP</keyword>
<dbReference type="GO" id="GO:0009231">
    <property type="term" value="P:riboflavin biosynthetic process"/>
    <property type="evidence" value="ECO:0007669"/>
    <property type="project" value="InterPro"/>
</dbReference>
<organism evidence="5">
    <name type="scientific">Oscillatoriales cyanobacterium SpSt-418</name>
    <dbReference type="NCBI Taxonomy" id="2282169"/>
    <lineage>
        <taxon>Bacteria</taxon>
        <taxon>Bacillati</taxon>
        <taxon>Cyanobacteriota</taxon>
        <taxon>Cyanophyceae</taxon>
        <taxon>Oscillatoriophycideae</taxon>
        <taxon>Oscillatoriales</taxon>
    </lineage>
</organism>
<comment type="pathway">
    <text evidence="1">Cofactor biosynthesis; riboflavin biosynthesis.</text>
</comment>
<sequence>MTLQRPHLTAILATSLDGKIADRRGTAARFGSVNDKAHLEQQVAQVDAVLIGAGTLRAYGSSVRITSQALLTERQQFGKPAQPIHIVCSASGNLEPDWLFFRQPISRWLLTTREGGDRWQGTPFFEQLLASELEQGQFQWPLILHQLWSQGIERLAVLGGGTLVGSLLSAHLLDEIWLTLCPFVFGSQTAPTLVEGVSYLEATAPRFRLLEVRANWDEVFLHYQIAQTNSNLDL</sequence>
<evidence type="ECO:0000259" key="4">
    <source>
        <dbReference type="Pfam" id="PF01872"/>
    </source>
</evidence>
<dbReference type="Gene3D" id="3.40.430.10">
    <property type="entry name" value="Dihydrofolate Reductase, subunit A"/>
    <property type="match status" value="1"/>
</dbReference>
<protein>
    <submittedName>
        <fullName evidence="5">RibD family protein</fullName>
    </submittedName>
</protein>
<evidence type="ECO:0000313" key="5">
    <source>
        <dbReference type="EMBL" id="HFM97773.1"/>
    </source>
</evidence>
<evidence type="ECO:0000256" key="3">
    <source>
        <dbReference type="ARBA" id="ARBA00023002"/>
    </source>
</evidence>
<keyword evidence="3" id="KW-0560">Oxidoreductase</keyword>
<dbReference type="SUPFAM" id="SSF53597">
    <property type="entry name" value="Dihydrofolate reductase-like"/>
    <property type="match status" value="1"/>
</dbReference>
<dbReference type="PANTHER" id="PTHR38011">
    <property type="entry name" value="DIHYDROFOLATE REDUCTASE FAMILY PROTEIN (AFU_ORTHOLOGUE AFUA_8G06820)"/>
    <property type="match status" value="1"/>
</dbReference>